<comment type="caution">
    <text evidence="7">The sequence shown here is derived from an EMBL/GenBank/DDBJ whole genome shotgun (WGS) entry which is preliminary data.</text>
</comment>
<protein>
    <recommendedName>
        <fullName evidence="6">Exodeoxyribonuclease VII small subunit</fullName>
        <ecNumber evidence="6">3.1.11.6</ecNumber>
    </recommendedName>
</protein>
<evidence type="ECO:0000313" key="8">
    <source>
        <dbReference type="Proteomes" id="UP000823771"/>
    </source>
</evidence>
<keyword evidence="3" id="KW-0540">Nuclease</keyword>
<dbReference type="InterPro" id="IPR003761">
    <property type="entry name" value="Exonuc_VII_S"/>
</dbReference>
<keyword evidence="4 7" id="KW-0378">Hydrolase</keyword>
<dbReference type="GO" id="GO:0008855">
    <property type="term" value="F:exodeoxyribonuclease VII activity"/>
    <property type="evidence" value="ECO:0007669"/>
    <property type="project" value="UniProtKB-UniRule"/>
</dbReference>
<evidence type="ECO:0000256" key="6">
    <source>
        <dbReference type="NCBIfam" id="TIGR01280"/>
    </source>
</evidence>
<evidence type="ECO:0000313" key="7">
    <source>
        <dbReference type="EMBL" id="MBO8477637.1"/>
    </source>
</evidence>
<evidence type="ECO:0000256" key="5">
    <source>
        <dbReference type="ARBA" id="ARBA00022839"/>
    </source>
</evidence>
<evidence type="ECO:0000256" key="4">
    <source>
        <dbReference type="ARBA" id="ARBA00022801"/>
    </source>
</evidence>
<dbReference type="EC" id="3.1.11.6" evidence="6"/>
<comment type="similarity">
    <text evidence="1">Belongs to the XseB family.</text>
</comment>
<sequence length="63" mass="7192">MEEKEFDYTAAVAELEMLVAKVEDPETGIEDIGGCVSRAEELVTRCRTYLRQAREKVDKLEVQ</sequence>
<reference evidence="7" key="1">
    <citation type="submission" date="2020-10" db="EMBL/GenBank/DDBJ databases">
        <authorList>
            <person name="Gilroy R."/>
        </authorList>
    </citation>
    <scope>NUCLEOTIDE SEQUENCE</scope>
    <source>
        <strain evidence="7">2478</strain>
    </source>
</reference>
<evidence type="ECO:0000256" key="3">
    <source>
        <dbReference type="ARBA" id="ARBA00022722"/>
    </source>
</evidence>
<evidence type="ECO:0000256" key="2">
    <source>
        <dbReference type="ARBA" id="ARBA00022490"/>
    </source>
</evidence>
<dbReference type="GO" id="GO:0006308">
    <property type="term" value="P:DNA catabolic process"/>
    <property type="evidence" value="ECO:0007669"/>
    <property type="project" value="UniProtKB-UniRule"/>
</dbReference>
<dbReference type="NCBIfam" id="TIGR01280">
    <property type="entry name" value="xseB"/>
    <property type="match status" value="1"/>
</dbReference>
<reference evidence="7" key="2">
    <citation type="journal article" date="2021" name="PeerJ">
        <title>Extensive microbial diversity within the chicken gut microbiome revealed by metagenomics and culture.</title>
        <authorList>
            <person name="Gilroy R."/>
            <person name="Ravi A."/>
            <person name="Getino M."/>
            <person name="Pursley I."/>
            <person name="Horton D.L."/>
            <person name="Alikhan N.F."/>
            <person name="Baker D."/>
            <person name="Gharbi K."/>
            <person name="Hall N."/>
            <person name="Watson M."/>
            <person name="Adriaenssens E.M."/>
            <person name="Foster-Nyarko E."/>
            <person name="Jarju S."/>
            <person name="Secka A."/>
            <person name="Antonio M."/>
            <person name="Oren A."/>
            <person name="Chaudhuri R.R."/>
            <person name="La Ragione R."/>
            <person name="Hildebrand F."/>
            <person name="Pallen M.J."/>
        </authorList>
    </citation>
    <scope>NUCLEOTIDE SEQUENCE</scope>
    <source>
        <strain evidence="7">2478</strain>
    </source>
</reference>
<name>A0A9D9IRW4_9BACT</name>
<dbReference type="EMBL" id="JADILZ010000018">
    <property type="protein sequence ID" value="MBO8477637.1"/>
    <property type="molecule type" value="Genomic_DNA"/>
</dbReference>
<evidence type="ECO:0000256" key="1">
    <source>
        <dbReference type="ARBA" id="ARBA00009998"/>
    </source>
</evidence>
<dbReference type="AlphaFoldDB" id="A0A9D9IRW4"/>
<dbReference type="GO" id="GO:0009318">
    <property type="term" value="C:exodeoxyribonuclease VII complex"/>
    <property type="evidence" value="ECO:0007669"/>
    <property type="project" value="UniProtKB-UniRule"/>
</dbReference>
<keyword evidence="5" id="KW-0269">Exonuclease</keyword>
<gene>
    <name evidence="7" type="primary">xseB</name>
    <name evidence="7" type="ORF">IAB80_01885</name>
</gene>
<organism evidence="7 8">
    <name type="scientific">Candidatus Cryptobacteroides excrementipullorum</name>
    <dbReference type="NCBI Taxonomy" id="2840761"/>
    <lineage>
        <taxon>Bacteria</taxon>
        <taxon>Pseudomonadati</taxon>
        <taxon>Bacteroidota</taxon>
        <taxon>Bacteroidia</taxon>
        <taxon>Bacteroidales</taxon>
        <taxon>Candidatus Cryptobacteroides</taxon>
    </lineage>
</organism>
<proteinExistence type="inferred from homology"/>
<accession>A0A9D9IRW4</accession>
<keyword evidence="2" id="KW-0963">Cytoplasm</keyword>
<dbReference type="InterPro" id="IPR037004">
    <property type="entry name" value="Exonuc_VII_ssu_sf"/>
</dbReference>
<dbReference type="Gene3D" id="1.10.287.1040">
    <property type="entry name" value="Exonuclease VII, small subunit"/>
    <property type="match status" value="1"/>
</dbReference>
<dbReference type="SUPFAM" id="SSF116842">
    <property type="entry name" value="XseB-like"/>
    <property type="match status" value="1"/>
</dbReference>
<dbReference type="Pfam" id="PF02609">
    <property type="entry name" value="Exonuc_VII_S"/>
    <property type="match status" value="1"/>
</dbReference>
<dbReference type="Proteomes" id="UP000823771">
    <property type="component" value="Unassembled WGS sequence"/>
</dbReference>